<evidence type="ECO:0000256" key="3">
    <source>
        <dbReference type="ARBA" id="ARBA00023002"/>
    </source>
</evidence>
<sequence>MSDAHASATGTAAPAEVTASVSAPVPVPASGPAPAPTAVRLDPGALADPPALRDAVRALDEAGVRWIVLGDDGASGADALTTAAWLGPATAQAVLVPEVPVTHTEPFHVATATATLDHVSRGRGGWSPVVQTSEAAARLTGRRPAAPLAETWREAGEIADVVARLWTSWEPDAEIRDEVTSRFLDREKVHYVDFTGTDSVGEEFTVKGPSIVPRPPQGELPTLVSADSPEAAEAALAFADVVLLAPEAGVSGEELRARAAARSRELVVLDDGGTVTADEALALAAGSGAASADAPGPAAPSVPPAGAGVRR</sequence>
<protein>
    <recommendedName>
        <fullName evidence="6">Luciferase-like domain-containing protein</fullName>
    </recommendedName>
</protein>
<accession>A0ABN2X449</accession>
<evidence type="ECO:0000256" key="1">
    <source>
        <dbReference type="ARBA" id="ARBA00022630"/>
    </source>
</evidence>
<keyword evidence="3" id="KW-0560">Oxidoreductase</keyword>
<feature type="compositionally biased region" description="Low complexity" evidence="5">
    <location>
        <begin position="285"/>
        <end position="296"/>
    </location>
</feature>
<comment type="caution">
    <text evidence="7">The sequence shown here is derived from an EMBL/GenBank/DDBJ whole genome shotgun (WGS) entry which is preliminary data.</text>
</comment>
<keyword evidence="2" id="KW-0288">FMN</keyword>
<evidence type="ECO:0000259" key="6">
    <source>
        <dbReference type="Pfam" id="PF00296"/>
    </source>
</evidence>
<dbReference type="Pfam" id="PF00296">
    <property type="entry name" value="Bac_luciferase"/>
    <property type="match status" value="1"/>
</dbReference>
<dbReference type="InterPro" id="IPR051260">
    <property type="entry name" value="Diverse_substr_monoxygenases"/>
</dbReference>
<organism evidence="7 8">
    <name type="scientific">Brevibacterium salitolerans</name>
    <dbReference type="NCBI Taxonomy" id="1403566"/>
    <lineage>
        <taxon>Bacteria</taxon>
        <taxon>Bacillati</taxon>
        <taxon>Actinomycetota</taxon>
        <taxon>Actinomycetes</taxon>
        <taxon>Micrococcales</taxon>
        <taxon>Brevibacteriaceae</taxon>
        <taxon>Brevibacterium</taxon>
    </lineage>
</organism>
<dbReference type="PANTHER" id="PTHR30011">
    <property type="entry name" value="ALKANESULFONATE MONOOXYGENASE-RELATED"/>
    <property type="match status" value="1"/>
</dbReference>
<feature type="domain" description="Luciferase-like" evidence="6">
    <location>
        <begin position="37"/>
        <end position="265"/>
    </location>
</feature>
<dbReference type="PANTHER" id="PTHR30011:SF16">
    <property type="entry name" value="C2H2 FINGER DOMAIN TRANSCRIPTION FACTOR (EUROFUNG)-RELATED"/>
    <property type="match status" value="1"/>
</dbReference>
<keyword evidence="8" id="KW-1185">Reference proteome</keyword>
<feature type="region of interest" description="Disordered" evidence="5">
    <location>
        <begin position="285"/>
        <end position="311"/>
    </location>
</feature>
<dbReference type="Proteomes" id="UP001500984">
    <property type="component" value="Unassembled WGS sequence"/>
</dbReference>
<dbReference type="SUPFAM" id="SSF51679">
    <property type="entry name" value="Bacterial luciferase-like"/>
    <property type="match status" value="1"/>
</dbReference>
<gene>
    <name evidence="7" type="ORF">GCM10009823_28060</name>
</gene>
<dbReference type="InterPro" id="IPR011251">
    <property type="entry name" value="Luciferase-like_dom"/>
</dbReference>
<keyword evidence="4" id="KW-0503">Monooxygenase</keyword>
<evidence type="ECO:0000256" key="4">
    <source>
        <dbReference type="ARBA" id="ARBA00023033"/>
    </source>
</evidence>
<evidence type="ECO:0000313" key="7">
    <source>
        <dbReference type="EMBL" id="GAA2103846.1"/>
    </source>
</evidence>
<reference evidence="7 8" key="1">
    <citation type="journal article" date="2019" name="Int. J. Syst. Evol. Microbiol.">
        <title>The Global Catalogue of Microorganisms (GCM) 10K type strain sequencing project: providing services to taxonomists for standard genome sequencing and annotation.</title>
        <authorList>
            <consortium name="The Broad Institute Genomics Platform"/>
            <consortium name="The Broad Institute Genome Sequencing Center for Infectious Disease"/>
            <person name="Wu L."/>
            <person name="Ma J."/>
        </authorList>
    </citation>
    <scope>NUCLEOTIDE SEQUENCE [LARGE SCALE GENOMIC DNA]</scope>
    <source>
        <strain evidence="7 8">JCM 15900</strain>
    </source>
</reference>
<proteinExistence type="predicted"/>
<evidence type="ECO:0000313" key="8">
    <source>
        <dbReference type="Proteomes" id="UP001500984"/>
    </source>
</evidence>
<dbReference type="Gene3D" id="3.20.20.30">
    <property type="entry name" value="Luciferase-like domain"/>
    <property type="match status" value="1"/>
</dbReference>
<dbReference type="EMBL" id="BAAAPZ010000017">
    <property type="protein sequence ID" value="GAA2103846.1"/>
    <property type="molecule type" value="Genomic_DNA"/>
</dbReference>
<dbReference type="InterPro" id="IPR036661">
    <property type="entry name" value="Luciferase-like_sf"/>
</dbReference>
<name>A0ABN2X449_9MICO</name>
<evidence type="ECO:0000256" key="2">
    <source>
        <dbReference type="ARBA" id="ARBA00022643"/>
    </source>
</evidence>
<keyword evidence="1" id="KW-0285">Flavoprotein</keyword>
<evidence type="ECO:0000256" key="5">
    <source>
        <dbReference type="SAM" id="MobiDB-lite"/>
    </source>
</evidence>
<dbReference type="RefSeq" id="WP_344337914.1">
    <property type="nucleotide sequence ID" value="NZ_BAAAPZ010000017.1"/>
</dbReference>